<dbReference type="EMBL" id="CP021434">
    <property type="protein sequence ID" value="ARU59770.1"/>
    <property type="molecule type" value="Genomic_DNA"/>
</dbReference>
<gene>
    <name evidence="3" type="ORF">CBW65_00925</name>
</gene>
<evidence type="ECO:0000313" key="4">
    <source>
        <dbReference type="Proteomes" id="UP000195437"/>
    </source>
</evidence>
<keyword evidence="4" id="KW-1185">Reference proteome</keyword>
<feature type="signal peptide" evidence="2">
    <location>
        <begin position="1"/>
        <end position="23"/>
    </location>
</feature>
<organism evidence="3 4">
    <name type="scientific">Tumebacillus avium</name>
    <dbReference type="NCBI Taxonomy" id="1903704"/>
    <lineage>
        <taxon>Bacteria</taxon>
        <taxon>Bacillati</taxon>
        <taxon>Bacillota</taxon>
        <taxon>Bacilli</taxon>
        <taxon>Bacillales</taxon>
        <taxon>Alicyclobacillaceae</taxon>
        <taxon>Tumebacillus</taxon>
    </lineage>
</organism>
<dbReference type="RefSeq" id="WP_087455158.1">
    <property type="nucleotide sequence ID" value="NZ_CP021434.1"/>
</dbReference>
<evidence type="ECO:0008006" key="5">
    <source>
        <dbReference type="Google" id="ProtNLM"/>
    </source>
</evidence>
<sequence>MKSWRKGLSTMFLLSFVATGLWGCGQQALPDRLDDDRGGRIQSGPENPRVPERLMKDAKSNGITAANSLAQKINQMPGVQNTTVLVYGDDAYVGLTNIGTEAPRKDAQIKQDSWVGESPWGTTEQPKSAAGMTVEQLQAEGIRSNAATLEGPRTSVSGDISDTLKAEIVARVKQKLPQVKNVHVTGNLQVTQQLSGYKYFISRGGDMRPFMNDFLGVVGNSF</sequence>
<proteinExistence type="predicted"/>
<dbReference type="OrthoDB" id="2380794at2"/>
<dbReference type="Proteomes" id="UP000195437">
    <property type="component" value="Chromosome"/>
</dbReference>
<protein>
    <recommendedName>
        <fullName evidence="5">Sporulation protein</fullName>
    </recommendedName>
</protein>
<feature type="region of interest" description="Disordered" evidence="1">
    <location>
        <begin position="31"/>
        <end position="53"/>
    </location>
</feature>
<feature type="chain" id="PRO_5038838034" description="Sporulation protein" evidence="2">
    <location>
        <begin position="24"/>
        <end position="222"/>
    </location>
</feature>
<keyword evidence="2" id="KW-0732">Signal</keyword>
<reference evidence="4" key="1">
    <citation type="submission" date="2017-05" db="EMBL/GenBank/DDBJ databases">
        <authorList>
            <person name="Sung H."/>
        </authorList>
    </citation>
    <scope>NUCLEOTIDE SEQUENCE [LARGE SCALE GENOMIC DNA]</scope>
    <source>
        <strain evidence="4">AR23208</strain>
    </source>
</reference>
<name>A0A1Y0IHL4_9BACL</name>
<dbReference type="AlphaFoldDB" id="A0A1Y0IHL4"/>
<accession>A0A1Y0IHL4</accession>
<dbReference type="KEGG" id="tum:CBW65_00925"/>
<evidence type="ECO:0000256" key="1">
    <source>
        <dbReference type="SAM" id="MobiDB-lite"/>
    </source>
</evidence>
<evidence type="ECO:0000256" key="2">
    <source>
        <dbReference type="SAM" id="SignalP"/>
    </source>
</evidence>
<evidence type="ECO:0000313" key="3">
    <source>
        <dbReference type="EMBL" id="ARU59770.1"/>
    </source>
</evidence>